<comment type="catalytic activity">
    <reaction evidence="1">
        <text>ATP + protein L-histidine = ADP + protein N-phospho-L-histidine.</text>
        <dbReference type="EC" id="2.7.13.3"/>
    </reaction>
</comment>
<evidence type="ECO:0000256" key="5">
    <source>
        <dbReference type="SAM" id="Phobius"/>
    </source>
</evidence>
<sequence>MEPGGELSHSDAERLAINAAWLAKLRWVAVAGQLATILIAAGPLGVKLPFWPLLGMAALTAGTNAVFWAWTRRRRLAMHVVRPYEWHALLGGLMVLDLFVLTVMLELTGGPTNPFVIFYFVNLALGGILLPARWAWLLVLMATAAFATISYTYFPIAQLRHASRLMSFRELGGIPVVGGGTLIAFATCGSVIVSFTTWLTRELRRNQEARFRAEELRARSEKLEALGTLAAGAAHELATPLSTIAVVAKELEHELDASSVSPEVAADVKLIRNQLDRCRAILDRMSTASGQAAGEAPETFTAGELLLEVINELPDPVLIDTTYAGEAADARLTAPRTALSQALRALVQNALDARPGGEVEIEVYAHGTLGIAIRDTGPGMPREVLARAGEPFFTTKEPGKGMGLGLFLARSVVERVGGGMEIDSEAGHGTVVEVKLPLAG</sequence>
<dbReference type="Gene3D" id="3.30.565.10">
    <property type="entry name" value="Histidine kinase-like ATPase, C-terminal domain"/>
    <property type="match status" value="1"/>
</dbReference>
<dbReference type="AlphaFoldDB" id="A0A5C5ZD14"/>
<dbReference type="SMART" id="SM00387">
    <property type="entry name" value="HATPase_c"/>
    <property type="match status" value="1"/>
</dbReference>
<feature type="transmembrane region" description="Helical" evidence="5">
    <location>
        <begin position="111"/>
        <end position="130"/>
    </location>
</feature>
<dbReference type="OrthoDB" id="9785252at2"/>
<feature type="transmembrane region" description="Helical" evidence="5">
    <location>
        <begin position="50"/>
        <end position="71"/>
    </location>
</feature>
<keyword evidence="8" id="KW-1185">Reference proteome</keyword>
<dbReference type="Gene3D" id="1.10.287.130">
    <property type="match status" value="1"/>
</dbReference>
<organism evidence="7 8">
    <name type="scientific">Posidoniimonas polymericola</name>
    <dbReference type="NCBI Taxonomy" id="2528002"/>
    <lineage>
        <taxon>Bacteria</taxon>
        <taxon>Pseudomonadati</taxon>
        <taxon>Planctomycetota</taxon>
        <taxon>Planctomycetia</taxon>
        <taxon>Pirellulales</taxon>
        <taxon>Lacipirellulaceae</taxon>
        <taxon>Posidoniimonas</taxon>
    </lineage>
</organism>
<feature type="transmembrane region" description="Helical" evidence="5">
    <location>
        <begin position="174"/>
        <end position="200"/>
    </location>
</feature>
<keyword evidence="7" id="KW-0418">Kinase</keyword>
<dbReference type="InterPro" id="IPR005467">
    <property type="entry name" value="His_kinase_dom"/>
</dbReference>
<feature type="coiled-coil region" evidence="4">
    <location>
        <begin position="199"/>
        <end position="226"/>
    </location>
</feature>
<keyword evidence="5" id="KW-1133">Transmembrane helix</keyword>
<keyword evidence="5" id="KW-0472">Membrane</keyword>
<feature type="domain" description="Histidine kinase" evidence="6">
    <location>
        <begin position="232"/>
        <end position="440"/>
    </location>
</feature>
<keyword evidence="4" id="KW-0175">Coiled coil</keyword>
<dbReference type="InterPro" id="IPR004358">
    <property type="entry name" value="Sig_transdc_His_kin-like_C"/>
</dbReference>
<dbReference type="Pfam" id="PF02518">
    <property type="entry name" value="HATPase_c"/>
    <property type="match status" value="1"/>
</dbReference>
<dbReference type="SUPFAM" id="SSF47384">
    <property type="entry name" value="Homodimeric domain of signal transducing histidine kinase"/>
    <property type="match status" value="1"/>
</dbReference>
<dbReference type="SMART" id="SM00388">
    <property type="entry name" value="HisKA"/>
    <property type="match status" value="1"/>
</dbReference>
<dbReference type="Proteomes" id="UP000318478">
    <property type="component" value="Unassembled WGS sequence"/>
</dbReference>
<dbReference type="Pfam" id="PF00512">
    <property type="entry name" value="HisKA"/>
    <property type="match status" value="1"/>
</dbReference>
<keyword evidence="5" id="KW-0812">Transmembrane</keyword>
<keyword evidence="7" id="KW-0808">Transferase</keyword>
<proteinExistence type="predicted"/>
<dbReference type="EMBL" id="SJPO01000001">
    <property type="protein sequence ID" value="TWT85224.1"/>
    <property type="molecule type" value="Genomic_DNA"/>
</dbReference>
<feature type="transmembrane region" description="Helical" evidence="5">
    <location>
        <begin position="83"/>
        <end position="105"/>
    </location>
</feature>
<dbReference type="PRINTS" id="PR00344">
    <property type="entry name" value="BCTRLSENSOR"/>
</dbReference>
<evidence type="ECO:0000256" key="4">
    <source>
        <dbReference type="SAM" id="Coils"/>
    </source>
</evidence>
<name>A0A5C5ZD14_9BACT</name>
<dbReference type="EC" id="2.7.13.3" evidence="2"/>
<protein>
    <recommendedName>
        <fullName evidence="2">histidine kinase</fullName>
        <ecNumber evidence="2">2.7.13.3</ecNumber>
    </recommendedName>
</protein>
<comment type="caution">
    <text evidence="7">The sequence shown here is derived from an EMBL/GenBank/DDBJ whole genome shotgun (WGS) entry which is preliminary data.</text>
</comment>
<accession>A0A5C5ZD14</accession>
<dbReference type="PANTHER" id="PTHR43065:SF42">
    <property type="entry name" value="TWO-COMPONENT SENSOR PPRA"/>
    <property type="match status" value="1"/>
</dbReference>
<reference evidence="7 8" key="1">
    <citation type="submission" date="2019-02" db="EMBL/GenBank/DDBJ databases">
        <title>Deep-cultivation of Planctomycetes and their phenomic and genomic characterization uncovers novel biology.</title>
        <authorList>
            <person name="Wiegand S."/>
            <person name="Jogler M."/>
            <person name="Boedeker C."/>
            <person name="Pinto D."/>
            <person name="Vollmers J."/>
            <person name="Rivas-Marin E."/>
            <person name="Kohn T."/>
            <person name="Peeters S.H."/>
            <person name="Heuer A."/>
            <person name="Rast P."/>
            <person name="Oberbeckmann S."/>
            <person name="Bunk B."/>
            <person name="Jeske O."/>
            <person name="Meyerdierks A."/>
            <person name="Storesund J.E."/>
            <person name="Kallscheuer N."/>
            <person name="Luecker S."/>
            <person name="Lage O.M."/>
            <person name="Pohl T."/>
            <person name="Merkel B.J."/>
            <person name="Hornburger P."/>
            <person name="Mueller R.-W."/>
            <person name="Bruemmer F."/>
            <person name="Labrenz M."/>
            <person name="Spormann A.M."/>
            <person name="Op Den Camp H."/>
            <person name="Overmann J."/>
            <person name="Amann R."/>
            <person name="Jetten M.S.M."/>
            <person name="Mascher T."/>
            <person name="Medema M.H."/>
            <person name="Devos D.P."/>
            <person name="Kaster A.-K."/>
            <person name="Ovreas L."/>
            <person name="Rohde M."/>
            <person name="Galperin M.Y."/>
            <person name="Jogler C."/>
        </authorList>
    </citation>
    <scope>NUCLEOTIDE SEQUENCE [LARGE SCALE GENOMIC DNA]</scope>
    <source>
        <strain evidence="7 8">Pla123a</strain>
    </source>
</reference>
<feature type="transmembrane region" description="Helical" evidence="5">
    <location>
        <begin position="135"/>
        <end position="154"/>
    </location>
</feature>
<dbReference type="InterPro" id="IPR036890">
    <property type="entry name" value="HATPase_C_sf"/>
</dbReference>
<dbReference type="PROSITE" id="PS50109">
    <property type="entry name" value="HIS_KIN"/>
    <property type="match status" value="1"/>
</dbReference>
<evidence type="ECO:0000256" key="1">
    <source>
        <dbReference type="ARBA" id="ARBA00000085"/>
    </source>
</evidence>
<evidence type="ECO:0000259" key="6">
    <source>
        <dbReference type="PROSITE" id="PS50109"/>
    </source>
</evidence>
<dbReference type="SUPFAM" id="SSF55874">
    <property type="entry name" value="ATPase domain of HSP90 chaperone/DNA topoisomerase II/histidine kinase"/>
    <property type="match status" value="1"/>
</dbReference>
<dbReference type="GO" id="GO:0000155">
    <property type="term" value="F:phosphorelay sensor kinase activity"/>
    <property type="evidence" value="ECO:0007669"/>
    <property type="project" value="InterPro"/>
</dbReference>
<dbReference type="InterPro" id="IPR003594">
    <property type="entry name" value="HATPase_dom"/>
</dbReference>
<dbReference type="PANTHER" id="PTHR43065">
    <property type="entry name" value="SENSOR HISTIDINE KINASE"/>
    <property type="match status" value="1"/>
</dbReference>
<evidence type="ECO:0000256" key="2">
    <source>
        <dbReference type="ARBA" id="ARBA00012438"/>
    </source>
</evidence>
<keyword evidence="3" id="KW-0597">Phosphoprotein</keyword>
<evidence type="ECO:0000313" key="7">
    <source>
        <dbReference type="EMBL" id="TWT85224.1"/>
    </source>
</evidence>
<dbReference type="InterPro" id="IPR036097">
    <property type="entry name" value="HisK_dim/P_sf"/>
</dbReference>
<evidence type="ECO:0000256" key="3">
    <source>
        <dbReference type="ARBA" id="ARBA00022553"/>
    </source>
</evidence>
<dbReference type="CDD" id="cd00082">
    <property type="entry name" value="HisKA"/>
    <property type="match status" value="1"/>
</dbReference>
<dbReference type="InterPro" id="IPR003661">
    <property type="entry name" value="HisK_dim/P_dom"/>
</dbReference>
<evidence type="ECO:0000313" key="8">
    <source>
        <dbReference type="Proteomes" id="UP000318478"/>
    </source>
</evidence>
<gene>
    <name evidence="7" type="primary">regB</name>
    <name evidence="7" type="ORF">Pla123a_00300</name>
</gene>
<dbReference type="RefSeq" id="WP_146583505.1">
    <property type="nucleotide sequence ID" value="NZ_SJPO01000001.1"/>
</dbReference>